<dbReference type="Pfam" id="PF01497">
    <property type="entry name" value="Peripla_BP_2"/>
    <property type="match status" value="1"/>
</dbReference>
<dbReference type="PANTHER" id="PTHR30532">
    <property type="entry name" value="IRON III DICITRATE-BINDING PERIPLASMIC PROTEIN"/>
    <property type="match status" value="1"/>
</dbReference>
<dbReference type="PROSITE" id="PS51257">
    <property type="entry name" value="PROKAR_LIPOPROTEIN"/>
    <property type="match status" value="1"/>
</dbReference>
<evidence type="ECO:0000256" key="5">
    <source>
        <dbReference type="SAM" id="MobiDB-lite"/>
    </source>
</evidence>
<evidence type="ECO:0000256" key="4">
    <source>
        <dbReference type="ARBA" id="ARBA00022729"/>
    </source>
</evidence>
<dbReference type="AlphaFoldDB" id="A0A1G9D3L9"/>
<dbReference type="PROSITE" id="PS51318">
    <property type="entry name" value="TAT"/>
    <property type="match status" value="1"/>
</dbReference>
<dbReference type="RefSeq" id="WP_091042650.1">
    <property type="nucleotide sequence ID" value="NZ_FNGF01000001.1"/>
</dbReference>
<dbReference type="GO" id="GO:1901678">
    <property type="term" value="P:iron coordination entity transport"/>
    <property type="evidence" value="ECO:0007669"/>
    <property type="project" value="UniProtKB-ARBA"/>
</dbReference>
<dbReference type="GO" id="GO:0030288">
    <property type="term" value="C:outer membrane-bounded periplasmic space"/>
    <property type="evidence" value="ECO:0007669"/>
    <property type="project" value="TreeGrafter"/>
</dbReference>
<dbReference type="InterPro" id="IPR006311">
    <property type="entry name" value="TAT_signal"/>
</dbReference>
<dbReference type="PANTHER" id="PTHR30532:SF24">
    <property type="entry name" value="FERRIC ENTEROBACTIN-BINDING PERIPLASMIC PROTEIN FEPB"/>
    <property type="match status" value="1"/>
</dbReference>
<evidence type="ECO:0000313" key="7">
    <source>
        <dbReference type="EMBL" id="SDK58423.1"/>
    </source>
</evidence>
<keyword evidence="8" id="KW-1185">Reference proteome</keyword>
<dbReference type="SUPFAM" id="SSF53807">
    <property type="entry name" value="Helical backbone' metal receptor"/>
    <property type="match status" value="1"/>
</dbReference>
<proteinExistence type="inferred from homology"/>
<accession>A0A1G9D3L9</accession>
<sequence length="346" mass="36381">MAFDADKATLGRRGLLAGGGALGLAGALAACGNGDESGAESENESTGPWEFTDDQPVTSELDSTPTKLVAYTGMAAALYDFGVEVPAVFGPTTNEDGSPTGQAGDLPVADLEVFGNTYGEFDVEAYASWGPEVLLTHFYFDPATLWYIPEESKEDITGLAEVVALSADDGANTQDQIIARHAELAESLGADLESDQNTANKEAYDAAVAALTAAAAANPVTVLACSAAAEIFYASNPATGNDMRFFTELGVNFVVPDNLDEATGSYFENLSWENADKYPADILFLDARVQALQPDALTEFPTWNALPAVQEGQIVAWEAEPMYSYGLAAKSIQALADAITNAKKLV</sequence>
<comment type="similarity">
    <text evidence="2">Belongs to the bacterial solute-binding protein 8 family.</text>
</comment>
<dbReference type="PROSITE" id="PS50983">
    <property type="entry name" value="FE_B12_PBP"/>
    <property type="match status" value="1"/>
</dbReference>
<comment type="subcellular location">
    <subcellularLocation>
        <location evidence="1">Cell envelope</location>
    </subcellularLocation>
</comment>
<dbReference type="Gene3D" id="3.40.50.1980">
    <property type="entry name" value="Nitrogenase molybdenum iron protein domain"/>
    <property type="match status" value="2"/>
</dbReference>
<gene>
    <name evidence="7" type="ORF">SAMN05216298_0656</name>
</gene>
<dbReference type="OrthoDB" id="7941913at2"/>
<dbReference type="Proteomes" id="UP000198662">
    <property type="component" value="Unassembled WGS sequence"/>
</dbReference>
<evidence type="ECO:0000259" key="6">
    <source>
        <dbReference type="PROSITE" id="PS50983"/>
    </source>
</evidence>
<evidence type="ECO:0000256" key="1">
    <source>
        <dbReference type="ARBA" id="ARBA00004196"/>
    </source>
</evidence>
<dbReference type="EMBL" id="FNGF01000001">
    <property type="protein sequence ID" value="SDK58423.1"/>
    <property type="molecule type" value="Genomic_DNA"/>
</dbReference>
<protein>
    <submittedName>
        <fullName evidence="7">Iron complex transport system substrate-binding protein</fullName>
    </submittedName>
</protein>
<evidence type="ECO:0000313" key="8">
    <source>
        <dbReference type="Proteomes" id="UP000198662"/>
    </source>
</evidence>
<organism evidence="7 8">
    <name type="scientific">Glycomyces sambucus</name>
    <dbReference type="NCBI Taxonomy" id="380244"/>
    <lineage>
        <taxon>Bacteria</taxon>
        <taxon>Bacillati</taxon>
        <taxon>Actinomycetota</taxon>
        <taxon>Actinomycetes</taxon>
        <taxon>Glycomycetales</taxon>
        <taxon>Glycomycetaceae</taxon>
        <taxon>Glycomyces</taxon>
    </lineage>
</organism>
<evidence type="ECO:0000256" key="2">
    <source>
        <dbReference type="ARBA" id="ARBA00008814"/>
    </source>
</evidence>
<feature type="domain" description="Fe/B12 periplasmic-binding" evidence="6">
    <location>
        <begin position="66"/>
        <end position="346"/>
    </location>
</feature>
<dbReference type="STRING" id="380244.SAMN05216298_0656"/>
<reference evidence="8" key="1">
    <citation type="submission" date="2016-10" db="EMBL/GenBank/DDBJ databases">
        <authorList>
            <person name="Varghese N."/>
            <person name="Submissions S."/>
        </authorList>
    </citation>
    <scope>NUCLEOTIDE SEQUENCE [LARGE SCALE GENOMIC DNA]</scope>
    <source>
        <strain evidence="8">CGMCC 4.3147</strain>
    </source>
</reference>
<dbReference type="InterPro" id="IPR002491">
    <property type="entry name" value="ABC_transptr_periplasmic_BD"/>
</dbReference>
<name>A0A1G9D3L9_9ACTN</name>
<dbReference type="InterPro" id="IPR051313">
    <property type="entry name" value="Bact_iron-sidero_bind"/>
</dbReference>
<keyword evidence="4" id="KW-0732">Signal</keyword>
<feature type="region of interest" description="Disordered" evidence="5">
    <location>
        <begin position="33"/>
        <end position="60"/>
    </location>
</feature>
<evidence type="ECO:0000256" key="3">
    <source>
        <dbReference type="ARBA" id="ARBA00022448"/>
    </source>
</evidence>
<keyword evidence="3" id="KW-0813">Transport</keyword>